<accession>A0A2V2MRJ6</accession>
<evidence type="ECO:0000256" key="1">
    <source>
        <dbReference type="SAM" id="Phobius"/>
    </source>
</evidence>
<sequence>MDLPRVKASIGMYRQMGLTTSTETLLNRVIRSANQDQNLKRSNLIVFIYLIFLSAGTRWKYTGNADDVTLPQ</sequence>
<dbReference type="RefSeq" id="WP_109970073.1">
    <property type="nucleotide sequence ID" value="NZ_QGMY01000017.1"/>
</dbReference>
<evidence type="ECO:0000313" key="3">
    <source>
        <dbReference type="Proteomes" id="UP000245657"/>
    </source>
</evidence>
<keyword evidence="1" id="KW-0472">Membrane</keyword>
<proteinExistence type="predicted"/>
<protein>
    <submittedName>
        <fullName evidence="2">Uncharacterized protein</fullName>
    </submittedName>
</protein>
<organism evidence="2 3">
    <name type="scientific">Methanospirillum lacunae</name>
    <dbReference type="NCBI Taxonomy" id="668570"/>
    <lineage>
        <taxon>Archaea</taxon>
        <taxon>Methanobacteriati</taxon>
        <taxon>Methanobacteriota</taxon>
        <taxon>Stenosarchaea group</taxon>
        <taxon>Methanomicrobia</taxon>
        <taxon>Methanomicrobiales</taxon>
        <taxon>Methanospirillaceae</taxon>
        <taxon>Methanospirillum</taxon>
    </lineage>
</organism>
<comment type="caution">
    <text evidence="2">The sequence shown here is derived from an EMBL/GenBank/DDBJ whole genome shotgun (WGS) entry which is preliminary data.</text>
</comment>
<keyword evidence="1" id="KW-1133">Transmembrane helix</keyword>
<keyword evidence="1" id="KW-0812">Transmembrane</keyword>
<dbReference type="EMBL" id="QGMY01000017">
    <property type="protein sequence ID" value="PWR70009.1"/>
    <property type="molecule type" value="Genomic_DNA"/>
</dbReference>
<name>A0A2V2MRJ6_9EURY</name>
<dbReference type="Proteomes" id="UP000245657">
    <property type="component" value="Unassembled WGS sequence"/>
</dbReference>
<evidence type="ECO:0000313" key="2">
    <source>
        <dbReference type="EMBL" id="PWR70009.1"/>
    </source>
</evidence>
<feature type="transmembrane region" description="Helical" evidence="1">
    <location>
        <begin position="44"/>
        <end position="61"/>
    </location>
</feature>
<reference evidence="2 3" key="1">
    <citation type="submission" date="2018-05" db="EMBL/GenBank/DDBJ databases">
        <title>Draft genome of Methanospirillum lacunae Ki8-1.</title>
        <authorList>
            <person name="Dueholm M.S."/>
            <person name="Nielsen P.H."/>
            <person name="Bakmann L.F."/>
            <person name="Otzen D.E."/>
        </authorList>
    </citation>
    <scope>NUCLEOTIDE SEQUENCE [LARGE SCALE GENOMIC DNA]</scope>
    <source>
        <strain evidence="2 3">Ki8-1</strain>
    </source>
</reference>
<dbReference type="AlphaFoldDB" id="A0A2V2MRJ6"/>
<keyword evidence="3" id="KW-1185">Reference proteome</keyword>
<gene>
    <name evidence="2" type="ORF">DK846_16405</name>
</gene>